<dbReference type="Pfam" id="PF07072">
    <property type="entry name" value="ZapD"/>
    <property type="match status" value="1"/>
</dbReference>
<dbReference type="SUPFAM" id="SSF160950">
    <property type="entry name" value="YacF-like"/>
    <property type="match status" value="1"/>
</dbReference>
<name>A0A545T2D4_9GAMM</name>
<keyword evidence="1 5" id="KW-0963">Cytoplasm</keyword>
<dbReference type="Gene3D" id="2.60.440.10">
    <property type="entry name" value="YacF-like domains"/>
    <property type="match status" value="1"/>
</dbReference>
<evidence type="ECO:0000256" key="4">
    <source>
        <dbReference type="ARBA" id="ARBA00023306"/>
    </source>
</evidence>
<evidence type="ECO:0000256" key="1">
    <source>
        <dbReference type="ARBA" id="ARBA00022490"/>
    </source>
</evidence>
<dbReference type="Gene3D" id="1.10.3900.10">
    <property type="entry name" value="YacF-like"/>
    <property type="match status" value="1"/>
</dbReference>
<sequence length="261" mass="30325">MTDNNLTSKSEFLLYEYPLKENVRGFLRLETLFKHYSRNVKASNGESHLHALKIFFEILEILERGDTRSELIKELARLQDQFSILSKSPDVDLSKLENFLKQIKQLHAWVLNYEGKFGDKIRKDPFIEAVKYRSSIPGGACSFDCPDLFLFLNAPLEERVTQFNSWLEEIKGVKTSIDVILRIIRESGHWTNESAPLGSFMIETTETPLQLLRLKLDAQSKIFPDFSCGRHRSNIHFMVFNEQHRKTPIQRPIAFQLACCQ</sequence>
<accession>A0A545T2D4</accession>
<organism evidence="6 7">
    <name type="scientific">Aliikangiella marina</name>
    <dbReference type="NCBI Taxonomy" id="1712262"/>
    <lineage>
        <taxon>Bacteria</taxon>
        <taxon>Pseudomonadati</taxon>
        <taxon>Pseudomonadota</taxon>
        <taxon>Gammaproteobacteria</taxon>
        <taxon>Oceanospirillales</taxon>
        <taxon>Pleioneaceae</taxon>
        <taxon>Aliikangiella</taxon>
    </lineage>
</organism>
<dbReference type="RefSeq" id="WP_142943777.1">
    <property type="nucleotide sequence ID" value="NZ_VIKR01000006.1"/>
</dbReference>
<dbReference type="PANTHER" id="PTHR39455:SF1">
    <property type="entry name" value="CELL DIVISION PROTEIN ZAPD"/>
    <property type="match status" value="1"/>
</dbReference>
<evidence type="ECO:0000256" key="5">
    <source>
        <dbReference type="HAMAP-Rule" id="MF_01092"/>
    </source>
</evidence>
<dbReference type="Proteomes" id="UP000317839">
    <property type="component" value="Unassembled WGS sequence"/>
</dbReference>
<evidence type="ECO:0000313" key="6">
    <source>
        <dbReference type="EMBL" id="TQV71378.1"/>
    </source>
</evidence>
<dbReference type="GO" id="GO:0032153">
    <property type="term" value="C:cell division site"/>
    <property type="evidence" value="ECO:0007669"/>
    <property type="project" value="TreeGrafter"/>
</dbReference>
<proteinExistence type="inferred from homology"/>
<reference evidence="6 7" key="1">
    <citation type="submission" date="2019-06" db="EMBL/GenBank/DDBJ databases">
        <title>Draft genome of Aliikangiella marina GYP-15.</title>
        <authorList>
            <person name="Wang G."/>
        </authorList>
    </citation>
    <scope>NUCLEOTIDE SEQUENCE [LARGE SCALE GENOMIC DNA]</scope>
    <source>
        <strain evidence="6 7">GYP-15</strain>
    </source>
</reference>
<dbReference type="AlphaFoldDB" id="A0A545T2D4"/>
<keyword evidence="3 5" id="KW-0717">Septation</keyword>
<gene>
    <name evidence="5 6" type="primary">zapD</name>
    <name evidence="6" type="ORF">FLL45_19675</name>
</gene>
<keyword evidence="2 5" id="KW-0132">Cell division</keyword>
<dbReference type="OrthoDB" id="5294622at2"/>
<protein>
    <recommendedName>
        <fullName evidence="5">Cell division protein ZapD</fullName>
    </recommendedName>
    <alternativeName>
        <fullName evidence="5">Z ring-associated protein D</fullName>
    </alternativeName>
</protein>
<dbReference type="PANTHER" id="PTHR39455">
    <property type="entry name" value="CELL DIVISION PROTEIN ZAPD"/>
    <property type="match status" value="1"/>
</dbReference>
<keyword evidence="7" id="KW-1185">Reference proteome</keyword>
<dbReference type="GO" id="GO:0005737">
    <property type="term" value="C:cytoplasm"/>
    <property type="evidence" value="ECO:0007669"/>
    <property type="project" value="UniProtKB-SubCell"/>
</dbReference>
<keyword evidence="4 5" id="KW-0131">Cell cycle</keyword>
<evidence type="ECO:0000313" key="7">
    <source>
        <dbReference type="Proteomes" id="UP000317839"/>
    </source>
</evidence>
<dbReference type="GO" id="GO:0000917">
    <property type="term" value="P:division septum assembly"/>
    <property type="evidence" value="ECO:0007669"/>
    <property type="project" value="UniProtKB-KW"/>
</dbReference>
<comment type="subunit">
    <text evidence="5">Interacts with FtsZ.</text>
</comment>
<comment type="similarity">
    <text evidence="5">Belongs to the ZapD family.</text>
</comment>
<dbReference type="InterPro" id="IPR027462">
    <property type="entry name" value="ZapD_C"/>
</dbReference>
<dbReference type="EMBL" id="VIKR01000006">
    <property type="protein sequence ID" value="TQV71378.1"/>
    <property type="molecule type" value="Genomic_DNA"/>
</dbReference>
<dbReference type="HAMAP" id="MF_01092">
    <property type="entry name" value="ZapD"/>
    <property type="match status" value="1"/>
</dbReference>
<dbReference type="InterPro" id="IPR036268">
    <property type="entry name" value="ZapD_sf"/>
</dbReference>
<dbReference type="GO" id="GO:0043093">
    <property type="term" value="P:FtsZ-dependent cytokinesis"/>
    <property type="evidence" value="ECO:0007669"/>
    <property type="project" value="UniProtKB-UniRule"/>
</dbReference>
<evidence type="ECO:0000256" key="2">
    <source>
        <dbReference type="ARBA" id="ARBA00022618"/>
    </source>
</evidence>
<evidence type="ECO:0000256" key="3">
    <source>
        <dbReference type="ARBA" id="ARBA00023210"/>
    </source>
</evidence>
<comment type="caution">
    <text evidence="6">The sequence shown here is derived from an EMBL/GenBank/DDBJ whole genome shotgun (WGS) entry which is preliminary data.</text>
</comment>
<dbReference type="NCBIfam" id="NF003656">
    <property type="entry name" value="PRK05287.1-4"/>
    <property type="match status" value="1"/>
</dbReference>
<dbReference type="InterPro" id="IPR009777">
    <property type="entry name" value="ZapD"/>
</dbReference>
<comment type="subcellular location">
    <subcellularLocation>
        <location evidence="5">Cytoplasm</location>
    </subcellularLocation>
    <text evidence="5">Localizes to mid-cell in an FtsZ-dependent manner.</text>
</comment>
<comment type="function">
    <text evidence="5">Cell division factor that enhances FtsZ-ring assembly. Directly interacts with FtsZ and promotes bundling of FtsZ protofilaments, with a reduction in FtsZ GTPase activity.</text>
</comment>